<evidence type="ECO:0000313" key="2">
    <source>
        <dbReference type="Proteomes" id="UP001232343"/>
    </source>
</evidence>
<proteinExistence type="predicted"/>
<dbReference type="Gene3D" id="3.20.20.150">
    <property type="entry name" value="Divalent-metal-dependent TIM barrel enzymes"/>
    <property type="match status" value="1"/>
</dbReference>
<name>A0ABU0D038_9BACI</name>
<dbReference type="RefSeq" id="WP_382319340.1">
    <property type="nucleotide sequence ID" value="NZ_JBHLSU010000001.1"/>
</dbReference>
<sequence>MDNKEYFLHKTIPMAEMHSIKMAIHPENTPWEIFGLPRIITS</sequence>
<comment type="caution">
    <text evidence="1">The sequence shown here is derived from an EMBL/GenBank/DDBJ whole genome shotgun (WGS) entry which is preliminary data.</text>
</comment>
<dbReference type="Pfam" id="PF03786">
    <property type="entry name" value="UxuA"/>
    <property type="match status" value="1"/>
</dbReference>
<dbReference type="InterPro" id="IPR036237">
    <property type="entry name" value="Xyl_isomerase-like_sf"/>
</dbReference>
<keyword evidence="2" id="KW-1185">Reference proteome</keyword>
<dbReference type="EMBL" id="JAUSUO010000001">
    <property type="protein sequence ID" value="MDQ0341774.1"/>
    <property type="molecule type" value="Genomic_DNA"/>
</dbReference>
<reference evidence="1 2" key="1">
    <citation type="submission" date="2023-07" db="EMBL/GenBank/DDBJ databases">
        <title>Genomic Encyclopedia of Type Strains, Phase IV (KMG-IV): sequencing the most valuable type-strain genomes for metagenomic binning, comparative biology and taxonomic classification.</title>
        <authorList>
            <person name="Goeker M."/>
        </authorList>
    </citation>
    <scope>NUCLEOTIDE SEQUENCE [LARGE SCALE GENOMIC DNA]</scope>
    <source>
        <strain evidence="1 2">DSM 27848</strain>
    </source>
</reference>
<gene>
    <name evidence="1" type="ORF">J2S14_000567</name>
</gene>
<evidence type="ECO:0000313" key="1">
    <source>
        <dbReference type="EMBL" id="MDQ0341774.1"/>
    </source>
</evidence>
<dbReference type="InterPro" id="IPR004628">
    <property type="entry name" value="Man_deHydtase"/>
</dbReference>
<accession>A0ABU0D038</accession>
<dbReference type="Proteomes" id="UP001232343">
    <property type="component" value="Unassembled WGS sequence"/>
</dbReference>
<organism evidence="1 2">
    <name type="scientific">Lederbergia wuyishanensis</name>
    <dbReference type="NCBI Taxonomy" id="1347903"/>
    <lineage>
        <taxon>Bacteria</taxon>
        <taxon>Bacillati</taxon>
        <taxon>Bacillota</taxon>
        <taxon>Bacilli</taxon>
        <taxon>Bacillales</taxon>
        <taxon>Bacillaceae</taxon>
        <taxon>Lederbergia</taxon>
    </lineage>
</organism>
<protein>
    <submittedName>
        <fullName evidence="1">D-mannonate dehydratase</fullName>
    </submittedName>
</protein>
<dbReference type="SUPFAM" id="SSF51658">
    <property type="entry name" value="Xylose isomerase-like"/>
    <property type="match status" value="1"/>
</dbReference>